<evidence type="ECO:0000313" key="4">
    <source>
        <dbReference type="Proteomes" id="UP001189429"/>
    </source>
</evidence>
<proteinExistence type="predicted"/>
<keyword evidence="1" id="KW-0175">Coiled coil</keyword>
<sequence>ALSAAQLKDYVDQVQSDLLGEIQNIQASVSSQLGEVGKKVAASCGSITHTLEARLTPMQNSINNHTERIQSLETDVKRLRDLLHDAKSSTPAPVLRATGGGAGFNRDIDPCIIVARCKHQTSMSEVKTALTPWFQEGSIPDGEWALEGDPTSKRFTVRLAGAVGFASRRVQHLLTLLRPTSPQGQWRRFTAPAVSGEVAEVYVGPDKNPAMVQKEMACKTVKRILTDAYPHNVFYVDKLKGSVSTNWKPLVHVQPQADQETPTVLFAEQNLVAENIERARIEQPIKMEVLGRLTELQVEDPTHYHPGTKFLSFIDRIWVSLPGWVLSQYSKGGEVVGFPEVLQAKGVSDHAAVSACLQVRAPPRPEDRPMPKDIFFSDEYSEFLTLAIEAEPAEHLPPGRLHQYYKTLMIEAARYARSAIIFRKPRSLAARFMVLRSIARAVFRQDVQLALKLRRSHPLAREMVSVDAEQSEVTLSDPDRFTVMSNQVHSEVATRQRHRVARAAEQQTNEQKERRMRERLKRMAKVEQLRSPFDRRVYLTGVKDQEGNVHNTPSEINQQLKQHWGQVFTGPDQLPYAAWQRAPHGVEILFNSMQHMLAGNVLTEDYNFLLGVFAPKGEEANDVSGAIRTPAETRPLGLKSSDNKIITGAVFASFNRRLPQGLDTIQKGFVQGRNFGNNIIDLDASARVFGLQNPQNQPVLGCYDFGQAFPSVSQEWILEATNSIDMPDPLKFYISLLYINVMCFGALAGQVLELFLVTSGIIQGCPGSGSLFSVAVDPFLQKFRAITDARNKGRTRACADDIGMTLRDLRHLRRIHTVFKEAEAIARLKLKPAKCVLVPLGSVFTDVLAARIKNWLRQNIPDWSDFRVASLAKYLGLWIGPSAEYDSWASPQLKYYHRCSGVARLGASTEVSARTYNRRCVTVLSYVAQYLHLPPALLGKEFVQLSKIFHMPHSRLKHSDWLNLEKSGGPKLTSMLALSLASLMRASLYTFDAWRPAMQELRETADMCLPLPEVFRGRLSPDFWKSPPIALALEQASKGFPAHPKFGPPCQVALGTLKQARRDRPEVPDKALHPQRILYRAICERLYPDSLHLTFEKRLRK</sequence>
<dbReference type="Proteomes" id="UP001189429">
    <property type="component" value="Unassembled WGS sequence"/>
</dbReference>
<evidence type="ECO:0000313" key="3">
    <source>
        <dbReference type="EMBL" id="CAK0847241.1"/>
    </source>
</evidence>
<feature type="non-terminal residue" evidence="3">
    <location>
        <position position="1101"/>
    </location>
</feature>
<accession>A0ABN9TMI5</accession>
<dbReference type="InterPro" id="IPR000477">
    <property type="entry name" value="RT_dom"/>
</dbReference>
<evidence type="ECO:0000259" key="2">
    <source>
        <dbReference type="Pfam" id="PF00078"/>
    </source>
</evidence>
<feature type="non-terminal residue" evidence="3">
    <location>
        <position position="1"/>
    </location>
</feature>
<name>A0ABN9TMI5_9DINO</name>
<organism evidence="3 4">
    <name type="scientific">Prorocentrum cordatum</name>
    <dbReference type="NCBI Taxonomy" id="2364126"/>
    <lineage>
        <taxon>Eukaryota</taxon>
        <taxon>Sar</taxon>
        <taxon>Alveolata</taxon>
        <taxon>Dinophyceae</taxon>
        <taxon>Prorocentrales</taxon>
        <taxon>Prorocentraceae</taxon>
        <taxon>Prorocentrum</taxon>
    </lineage>
</organism>
<feature type="coiled-coil region" evidence="1">
    <location>
        <begin position="62"/>
        <end position="89"/>
    </location>
</feature>
<dbReference type="Pfam" id="PF00078">
    <property type="entry name" value="RVT_1"/>
    <property type="match status" value="1"/>
</dbReference>
<dbReference type="EMBL" id="CAUYUJ010014885">
    <property type="protein sequence ID" value="CAK0847241.1"/>
    <property type="molecule type" value="Genomic_DNA"/>
</dbReference>
<feature type="domain" description="Reverse transcriptase" evidence="2">
    <location>
        <begin position="631"/>
        <end position="876"/>
    </location>
</feature>
<gene>
    <name evidence="3" type="ORF">PCOR1329_LOCUS40510</name>
</gene>
<evidence type="ECO:0000256" key="1">
    <source>
        <dbReference type="SAM" id="Coils"/>
    </source>
</evidence>
<comment type="caution">
    <text evidence="3">The sequence shown here is derived from an EMBL/GenBank/DDBJ whole genome shotgun (WGS) entry which is preliminary data.</text>
</comment>
<protein>
    <recommendedName>
        <fullName evidence="2">Reverse transcriptase domain-containing protein</fullName>
    </recommendedName>
</protein>
<reference evidence="3" key="1">
    <citation type="submission" date="2023-10" db="EMBL/GenBank/DDBJ databases">
        <authorList>
            <person name="Chen Y."/>
            <person name="Shah S."/>
            <person name="Dougan E. K."/>
            <person name="Thang M."/>
            <person name="Chan C."/>
        </authorList>
    </citation>
    <scope>NUCLEOTIDE SEQUENCE [LARGE SCALE GENOMIC DNA]</scope>
</reference>
<dbReference type="PANTHER" id="PTHR19446">
    <property type="entry name" value="REVERSE TRANSCRIPTASES"/>
    <property type="match status" value="1"/>
</dbReference>
<keyword evidence="4" id="KW-1185">Reference proteome</keyword>